<keyword evidence="2" id="KW-1185">Reference proteome</keyword>
<reference evidence="1 2" key="1">
    <citation type="submission" date="2020-08" db="EMBL/GenBank/DDBJ databases">
        <title>Genomic Encyclopedia of Type Strains, Phase IV (KMG-IV): sequencing the most valuable type-strain genomes for metagenomic binning, comparative biology and taxonomic classification.</title>
        <authorList>
            <person name="Goeker M."/>
        </authorList>
    </citation>
    <scope>NUCLEOTIDE SEQUENCE [LARGE SCALE GENOMIC DNA]</scope>
    <source>
        <strain evidence="1 2">DSM 102850</strain>
    </source>
</reference>
<dbReference type="Proteomes" id="UP000563524">
    <property type="component" value="Unassembled WGS sequence"/>
</dbReference>
<dbReference type="AlphaFoldDB" id="A0A840I0X2"/>
<evidence type="ECO:0000313" key="2">
    <source>
        <dbReference type="Proteomes" id="UP000563524"/>
    </source>
</evidence>
<name>A0A840I0X2_9PROT</name>
<protein>
    <submittedName>
        <fullName evidence="1">Uncharacterized protein</fullName>
    </submittedName>
</protein>
<dbReference type="RefSeq" id="WP_183815265.1">
    <property type="nucleotide sequence ID" value="NZ_JACHOB010000001.1"/>
</dbReference>
<sequence>MPTFLKPIEKDVAEELARLLADFDVSESEDDHVARAADAAVRGFRRRYHELIAEEKASSKAD</sequence>
<accession>A0A840I0X2</accession>
<proteinExistence type="predicted"/>
<evidence type="ECO:0000313" key="1">
    <source>
        <dbReference type="EMBL" id="MBB4657852.1"/>
    </source>
</evidence>
<dbReference type="EMBL" id="JACHOB010000001">
    <property type="protein sequence ID" value="MBB4657852.1"/>
    <property type="molecule type" value="Genomic_DNA"/>
</dbReference>
<comment type="caution">
    <text evidence="1">The sequence shown here is derived from an EMBL/GenBank/DDBJ whole genome shotgun (WGS) entry which is preliminary data.</text>
</comment>
<gene>
    <name evidence="1" type="ORF">GGQ59_000352</name>
</gene>
<organism evidence="1 2">
    <name type="scientific">Parvularcula dongshanensis</name>
    <dbReference type="NCBI Taxonomy" id="1173995"/>
    <lineage>
        <taxon>Bacteria</taxon>
        <taxon>Pseudomonadati</taxon>
        <taxon>Pseudomonadota</taxon>
        <taxon>Alphaproteobacteria</taxon>
        <taxon>Parvularculales</taxon>
        <taxon>Parvularculaceae</taxon>
        <taxon>Parvularcula</taxon>
    </lineage>
</organism>